<evidence type="ECO:0000259" key="2">
    <source>
        <dbReference type="Pfam" id="PF01191"/>
    </source>
</evidence>
<dbReference type="AlphaFoldDB" id="T1C6R8"/>
<dbReference type="EMBL" id="AUZY01001026">
    <property type="protein sequence ID" value="EQD76568.1"/>
    <property type="molecule type" value="Genomic_DNA"/>
</dbReference>
<sequence length="83" mass="9163">MVPRHEVLSETESRKVLEDLGTPPERLPKILANDPGLKTDLAYVKARDARENLTGRLVRIRRPSETAGEAIAYRLIVPSSGGD</sequence>
<proteinExistence type="predicted"/>
<feature type="compositionally biased region" description="Basic and acidic residues" evidence="1">
    <location>
        <begin position="1"/>
        <end position="18"/>
    </location>
</feature>
<reference evidence="3" key="2">
    <citation type="journal article" date="2014" name="ISME J.">
        <title>Microbial stratification in low pH oxic and suboxic macroscopic growths along an acid mine drainage.</title>
        <authorList>
            <person name="Mendez-Garcia C."/>
            <person name="Mesa V."/>
            <person name="Sprenger R.R."/>
            <person name="Richter M."/>
            <person name="Diez M.S."/>
            <person name="Solano J."/>
            <person name="Bargiela R."/>
            <person name="Golyshina O.V."/>
            <person name="Manteca A."/>
            <person name="Ramos J.L."/>
            <person name="Gallego J.R."/>
            <person name="Llorente I."/>
            <person name="Martins Dos Santos V.A."/>
            <person name="Jensen O.N."/>
            <person name="Pelaez A.I."/>
            <person name="Sanchez J."/>
            <person name="Ferrer M."/>
        </authorList>
    </citation>
    <scope>NUCLEOTIDE SEQUENCE</scope>
</reference>
<feature type="region of interest" description="Disordered" evidence="1">
    <location>
        <begin position="1"/>
        <end position="32"/>
    </location>
</feature>
<dbReference type="GO" id="GO:0003677">
    <property type="term" value="F:DNA binding"/>
    <property type="evidence" value="ECO:0007669"/>
    <property type="project" value="InterPro"/>
</dbReference>
<dbReference type="Gene3D" id="3.90.940.20">
    <property type="entry name" value="RPB5-like RNA polymerase subunit"/>
    <property type="match status" value="1"/>
</dbReference>
<comment type="caution">
    <text evidence="3">The sequence shown here is derived from an EMBL/GenBank/DDBJ whole genome shotgun (WGS) entry which is preliminary data.</text>
</comment>
<dbReference type="GO" id="GO:0006351">
    <property type="term" value="P:DNA-templated transcription"/>
    <property type="evidence" value="ECO:0007669"/>
    <property type="project" value="InterPro"/>
</dbReference>
<organism evidence="3">
    <name type="scientific">mine drainage metagenome</name>
    <dbReference type="NCBI Taxonomy" id="410659"/>
    <lineage>
        <taxon>unclassified sequences</taxon>
        <taxon>metagenomes</taxon>
        <taxon>ecological metagenomes</taxon>
    </lineage>
</organism>
<reference evidence="3" key="1">
    <citation type="submission" date="2013-08" db="EMBL/GenBank/DDBJ databases">
        <authorList>
            <person name="Mendez C."/>
            <person name="Richter M."/>
            <person name="Ferrer M."/>
            <person name="Sanchez J."/>
        </authorList>
    </citation>
    <scope>NUCLEOTIDE SEQUENCE</scope>
</reference>
<gene>
    <name evidence="3" type="ORF">B1B_01597</name>
</gene>
<evidence type="ECO:0000256" key="1">
    <source>
        <dbReference type="SAM" id="MobiDB-lite"/>
    </source>
</evidence>
<dbReference type="GO" id="GO:0000428">
    <property type="term" value="C:DNA-directed RNA polymerase complex"/>
    <property type="evidence" value="ECO:0007669"/>
    <property type="project" value="UniProtKB-KW"/>
</dbReference>
<evidence type="ECO:0000313" key="3">
    <source>
        <dbReference type="EMBL" id="EQD76568.1"/>
    </source>
</evidence>
<keyword evidence="3" id="KW-0240">DNA-directed RNA polymerase</keyword>
<dbReference type="SUPFAM" id="SSF55287">
    <property type="entry name" value="RPB5-like RNA polymerase subunit"/>
    <property type="match status" value="1"/>
</dbReference>
<protein>
    <submittedName>
        <fullName evidence="3">DNA-directed RNA polymerase subunit H</fullName>
    </submittedName>
</protein>
<dbReference type="Pfam" id="PF01191">
    <property type="entry name" value="RNA_pol_Rpb5_C"/>
    <property type="match status" value="1"/>
</dbReference>
<name>T1C6R8_9ZZZZ</name>
<dbReference type="InterPro" id="IPR035913">
    <property type="entry name" value="RPB5-like_sf"/>
</dbReference>
<dbReference type="GO" id="GO:0003899">
    <property type="term" value="F:DNA-directed RNA polymerase activity"/>
    <property type="evidence" value="ECO:0007669"/>
    <property type="project" value="InterPro"/>
</dbReference>
<accession>T1C6R8</accession>
<keyword evidence="3" id="KW-0804">Transcription</keyword>
<dbReference type="InterPro" id="IPR000783">
    <property type="entry name" value="RNA_pol_subH/Rpb5_C"/>
</dbReference>
<feature type="domain" description="RNA polymerase subunit H/Rpb5 C-terminal" evidence="2">
    <location>
        <begin position="1"/>
        <end position="76"/>
    </location>
</feature>